<comment type="catalytic activity">
    <reaction evidence="10">
        <text>4-CDP-2-C-methyl-D-erythritol + ATP = 4-CDP-2-C-methyl-D-erythritol 2-phosphate + ADP + H(+)</text>
        <dbReference type="Rhea" id="RHEA:18437"/>
        <dbReference type="ChEBI" id="CHEBI:15378"/>
        <dbReference type="ChEBI" id="CHEBI:30616"/>
        <dbReference type="ChEBI" id="CHEBI:57823"/>
        <dbReference type="ChEBI" id="CHEBI:57919"/>
        <dbReference type="ChEBI" id="CHEBI:456216"/>
        <dbReference type="EC" id="2.7.1.148"/>
    </reaction>
</comment>
<evidence type="ECO:0000256" key="1">
    <source>
        <dbReference type="ARBA" id="ARBA00009684"/>
    </source>
</evidence>
<feature type="binding site" evidence="10">
    <location>
        <begin position="93"/>
        <end position="103"/>
    </location>
    <ligand>
        <name>ATP</name>
        <dbReference type="ChEBI" id="CHEBI:30616"/>
    </ligand>
</feature>
<dbReference type="InterPro" id="IPR006204">
    <property type="entry name" value="GHMP_kinase_N_dom"/>
</dbReference>
<evidence type="ECO:0000256" key="2">
    <source>
        <dbReference type="ARBA" id="ARBA00012052"/>
    </source>
</evidence>
<evidence type="ECO:0000313" key="13">
    <source>
        <dbReference type="EMBL" id="WYK16753.1"/>
    </source>
</evidence>
<dbReference type="PANTHER" id="PTHR43527">
    <property type="entry name" value="4-DIPHOSPHOCYTIDYL-2-C-METHYL-D-ERYTHRITOL KINASE, CHLOROPLASTIC"/>
    <property type="match status" value="1"/>
</dbReference>
<dbReference type="SUPFAM" id="SSF54211">
    <property type="entry name" value="Ribosomal protein S5 domain 2-like"/>
    <property type="match status" value="1"/>
</dbReference>
<comment type="similarity">
    <text evidence="1 10">Belongs to the GHMP kinase family. IspE subfamily.</text>
</comment>
<evidence type="ECO:0000256" key="5">
    <source>
        <dbReference type="ARBA" id="ARBA00022741"/>
    </source>
</evidence>
<name>A0ABZ2TG84_9RHOB</name>
<evidence type="ECO:0000256" key="8">
    <source>
        <dbReference type="ARBA" id="ARBA00023229"/>
    </source>
</evidence>
<evidence type="ECO:0000256" key="7">
    <source>
        <dbReference type="ARBA" id="ARBA00022840"/>
    </source>
</evidence>
<keyword evidence="7 10" id="KW-0067">ATP-binding</keyword>
<gene>
    <name evidence="10" type="primary">ispE</name>
    <name evidence="13" type="ORF">RZS32_009920</name>
</gene>
<dbReference type="Proteomes" id="UP001281305">
    <property type="component" value="Chromosome"/>
</dbReference>
<evidence type="ECO:0000256" key="10">
    <source>
        <dbReference type="HAMAP-Rule" id="MF_00061"/>
    </source>
</evidence>
<dbReference type="InterPro" id="IPR014721">
    <property type="entry name" value="Ribsml_uS5_D2-typ_fold_subgr"/>
</dbReference>
<evidence type="ECO:0000256" key="3">
    <source>
        <dbReference type="ARBA" id="ARBA00017473"/>
    </source>
</evidence>
<keyword evidence="5 10" id="KW-0547">Nucleotide-binding</keyword>
<dbReference type="InterPro" id="IPR020568">
    <property type="entry name" value="Ribosomal_Su5_D2-typ_SF"/>
</dbReference>
<dbReference type="GO" id="GO:0050515">
    <property type="term" value="F:4-(cytidine 5'-diphospho)-2-C-methyl-D-erythritol kinase activity"/>
    <property type="evidence" value="ECO:0007669"/>
    <property type="project" value="UniProtKB-EC"/>
</dbReference>
<evidence type="ECO:0000259" key="12">
    <source>
        <dbReference type="Pfam" id="PF08544"/>
    </source>
</evidence>
<protein>
    <recommendedName>
        <fullName evidence="3 10">4-diphosphocytidyl-2-C-methyl-D-erythritol kinase</fullName>
        <shortName evidence="10">CMK</shortName>
        <ecNumber evidence="2 10">2.7.1.148</ecNumber>
    </recommendedName>
    <alternativeName>
        <fullName evidence="9 10">4-(cytidine-5'-diphospho)-2-C-methyl-D-erythritol kinase</fullName>
    </alternativeName>
</protein>
<dbReference type="PIRSF" id="PIRSF010376">
    <property type="entry name" value="IspE"/>
    <property type="match status" value="1"/>
</dbReference>
<evidence type="ECO:0000256" key="4">
    <source>
        <dbReference type="ARBA" id="ARBA00022679"/>
    </source>
</evidence>
<evidence type="ECO:0000256" key="9">
    <source>
        <dbReference type="ARBA" id="ARBA00032554"/>
    </source>
</evidence>
<evidence type="ECO:0000313" key="14">
    <source>
        <dbReference type="Proteomes" id="UP001281305"/>
    </source>
</evidence>
<dbReference type="HAMAP" id="MF_00061">
    <property type="entry name" value="IspE"/>
    <property type="match status" value="1"/>
</dbReference>
<reference evidence="13 14" key="1">
    <citation type="submission" date="2024-02" db="EMBL/GenBank/DDBJ databases">
        <title>Roseovarius strain W115 nov., isolated from a marine algae.</title>
        <authorList>
            <person name="Lee M.W."/>
            <person name="Lee J.K."/>
            <person name="Kim J.M."/>
            <person name="Choi D.G."/>
            <person name="Baek J.H."/>
            <person name="Bayburt H."/>
            <person name="Jung J.J."/>
            <person name="Han D.M."/>
            <person name="Jeon C.O."/>
        </authorList>
    </citation>
    <scope>NUCLEOTIDE SEQUENCE [LARGE SCALE GENOMIC DNA]</scope>
    <source>
        <strain evidence="13 14">W115</strain>
    </source>
</reference>
<dbReference type="InterPro" id="IPR036554">
    <property type="entry name" value="GHMP_kinase_C_sf"/>
</dbReference>
<feature type="domain" description="GHMP kinase N-terminal" evidence="11">
    <location>
        <begin position="71"/>
        <end position="125"/>
    </location>
</feature>
<organism evidence="13 14">
    <name type="scientific">Roseovarius rhodophyticola</name>
    <dbReference type="NCBI Taxonomy" id="3080827"/>
    <lineage>
        <taxon>Bacteria</taxon>
        <taxon>Pseudomonadati</taxon>
        <taxon>Pseudomonadota</taxon>
        <taxon>Alphaproteobacteria</taxon>
        <taxon>Rhodobacterales</taxon>
        <taxon>Roseobacteraceae</taxon>
        <taxon>Roseovarius</taxon>
    </lineage>
</organism>
<dbReference type="Gene3D" id="3.30.70.890">
    <property type="entry name" value="GHMP kinase, C-terminal domain"/>
    <property type="match status" value="1"/>
</dbReference>
<feature type="active site" evidence="10">
    <location>
        <position position="130"/>
    </location>
</feature>
<evidence type="ECO:0000259" key="11">
    <source>
        <dbReference type="Pfam" id="PF00288"/>
    </source>
</evidence>
<dbReference type="NCBIfam" id="NF011202">
    <property type="entry name" value="PRK14608.1"/>
    <property type="match status" value="1"/>
</dbReference>
<feature type="domain" description="GHMP kinase C-terminal" evidence="12">
    <location>
        <begin position="197"/>
        <end position="269"/>
    </location>
</feature>
<sequence length="278" mass="29503">MKSPMTVEAFAPAKINLTLHVTGRRDDGYHLLDSLVMFADVGDRLRITPAPKTILRVSGPLSQGVPTDDSNLVIRAANLIGATAEIELEKHLPNAAGIGGGSSDAGTILRVLRNITGTPVQDNGLSLGADVPVCMHAKAARMRGIGEHIIPLDHLPTLEALLVNPMVAVPTGPVFRILETPNNPPMPDTIPADLDAPAFADWLGQMRNDLEVPAITVEPAVTATLNALNATQDCLLSRMSGSGATCFGLYPDATTAKNAAARLQSNYPNWWIRSTRLS</sequence>
<feature type="active site" evidence="10">
    <location>
        <position position="14"/>
    </location>
</feature>
<dbReference type="Pfam" id="PF08544">
    <property type="entry name" value="GHMP_kinases_C"/>
    <property type="match status" value="1"/>
</dbReference>
<dbReference type="RefSeq" id="WP_339106606.1">
    <property type="nucleotide sequence ID" value="NZ_CP146606.1"/>
</dbReference>
<dbReference type="NCBIfam" id="TIGR00154">
    <property type="entry name" value="ispE"/>
    <property type="match status" value="1"/>
</dbReference>
<dbReference type="EMBL" id="CP146606">
    <property type="protein sequence ID" value="WYK16753.1"/>
    <property type="molecule type" value="Genomic_DNA"/>
</dbReference>
<evidence type="ECO:0000256" key="6">
    <source>
        <dbReference type="ARBA" id="ARBA00022777"/>
    </source>
</evidence>
<keyword evidence="14" id="KW-1185">Reference proteome</keyword>
<keyword evidence="6 10" id="KW-0418">Kinase</keyword>
<dbReference type="Gene3D" id="3.30.230.10">
    <property type="match status" value="1"/>
</dbReference>
<dbReference type="SUPFAM" id="SSF55060">
    <property type="entry name" value="GHMP Kinase, C-terminal domain"/>
    <property type="match status" value="1"/>
</dbReference>
<keyword evidence="8 10" id="KW-0414">Isoprene biosynthesis</keyword>
<keyword evidence="4 10" id="KW-0808">Transferase</keyword>
<dbReference type="Pfam" id="PF00288">
    <property type="entry name" value="GHMP_kinases_N"/>
    <property type="match status" value="1"/>
</dbReference>
<dbReference type="EC" id="2.7.1.148" evidence="2 10"/>
<dbReference type="InterPro" id="IPR013750">
    <property type="entry name" value="GHMP_kinase_C_dom"/>
</dbReference>
<dbReference type="InterPro" id="IPR004424">
    <property type="entry name" value="IspE"/>
</dbReference>
<dbReference type="PANTHER" id="PTHR43527:SF2">
    <property type="entry name" value="4-DIPHOSPHOCYTIDYL-2-C-METHYL-D-ERYTHRITOL KINASE, CHLOROPLASTIC"/>
    <property type="match status" value="1"/>
</dbReference>
<comment type="pathway">
    <text evidence="10">Isoprenoid biosynthesis; isopentenyl diphosphate biosynthesis via DXP pathway; isopentenyl diphosphate from 1-deoxy-D-xylulose 5-phosphate: step 3/6.</text>
</comment>
<proteinExistence type="inferred from homology"/>
<comment type="function">
    <text evidence="10">Catalyzes the phosphorylation of the position 2 hydroxy group of 4-diphosphocytidyl-2C-methyl-D-erythritol.</text>
</comment>
<accession>A0ABZ2TG84</accession>